<name>A0AAW2AFT7_CULAL</name>
<dbReference type="Proteomes" id="UP001479290">
    <property type="component" value="Unassembled WGS sequence"/>
</dbReference>
<feature type="region of interest" description="Disordered" evidence="1">
    <location>
        <begin position="124"/>
        <end position="183"/>
    </location>
</feature>
<comment type="caution">
    <text evidence="2">The sequence shown here is derived from an EMBL/GenBank/DDBJ whole genome shotgun (WGS) entry which is preliminary data.</text>
</comment>
<dbReference type="AlphaFoldDB" id="A0AAW2AFT7"/>
<organism evidence="2 3">
    <name type="scientific">Culter alburnus</name>
    <name type="common">Topmouth culter</name>
    <dbReference type="NCBI Taxonomy" id="194366"/>
    <lineage>
        <taxon>Eukaryota</taxon>
        <taxon>Metazoa</taxon>
        <taxon>Chordata</taxon>
        <taxon>Craniata</taxon>
        <taxon>Vertebrata</taxon>
        <taxon>Euteleostomi</taxon>
        <taxon>Actinopterygii</taxon>
        <taxon>Neopterygii</taxon>
        <taxon>Teleostei</taxon>
        <taxon>Ostariophysi</taxon>
        <taxon>Cypriniformes</taxon>
        <taxon>Xenocyprididae</taxon>
        <taxon>Xenocypridinae</taxon>
        <taxon>Culter</taxon>
    </lineage>
</organism>
<reference evidence="2 3" key="1">
    <citation type="submission" date="2024-05" db="EMBL/GenBank/DDBJ databases">
        <title>A high-quality chromosomal-level genome assembly of Topmouth culter (Culter alburnus).</title>
        <authorList>
            <person name="Zhao H."/>
        </authorList>
    </citation>
    <scope>NUCLEOTIDE SEQUENCE [LARGE SCALE GENOMIC DNA]</scope>
    <source>
        <strain evidence="2">CATC2023</strain>
        <tissue evidence="2">Muscle</tissue>
    </source>
</reference>
<keyword evidence="3" id="KW-1185">Reference proteome</keyword>
<evidence type="ECO:0000313" key="3">
    <source>
        <dbReference type="Proteomes" id="UP001479290"/>
    </source>
</evidence>
<gene>
    <name evidence="2" type="ORF">ABG768_025266</name>
</gene>
<dbReference type="EMBL" id="JAWDJR010000007">
    <property type="protein sequence ID" value="KAK9971928.1"/>
    <property type="molecule type" value="Genomic_DNA"/>
</dbReference>
<sequence>MEVYAADICRLVKEAFPDFEQNASEYMRLSRFLAGLDQDLQIKCHERGVKTFKDAFQVATQAERARQAARLVQPVSSAVRDSSTAQTVNVISDTDTLFLKQAVVDLTNTVKDLSKDVSALKLQLHDQRSRSRQTPSPHRRSPTTYAMAWNAPYGHSPTRHSDARSPSPDGYRRSPSRRRDLCR</sequence>
<proteinExistence type="predicted"/>
<evidence type="ECO:0000256" key="1">
    <source>
        <dbReference type="SAM" id="MobiDB-lite"/>
    </source>
</evidence>
<evidence type="ECO:0000313" key="2">
    <source>
        <dbReference type="EMBL" id="KAK9971928.1"/>
    </source>
</evidence>
<protein>
    <submittedName>
        <fullName evidence="2">Uncharacterized protein</fullName>
    </submittedName>
</protein>
<accession>A0AAW2AFT7</accession>